<gene>
    <name evidence="2" type="ORF">H8S02_02260</name>
</gene>
<protein>
    <submittedName>
        <fullName evidence="2">Uncharacterized protein</fullName>
    </submittedName>
</protein>
<evidence type="ECO:0000313" key="2">
    <source>
        <dbReference type="EMBL" id="MBC5694773.1"/>
    </source>
</evidence>
<name>A0ABR7GKG4_9FIRM</name>
<accession>A0ABR7GKG4</accession>
<keyword evidence="3" id="KW-1185">Reference proteome</keyword>
<organism evidence="2 3">
    <name type="scientific">Agathobaculum hominis</name>
    <dbReference type="NCBI Taxonomy" id="2763014"/>
    <lineage>
        <taxon>Bacteria</taxon>
        <taxon>Bacillati</taxon>
        <taxon>Bacillota</taxon>
        <taxon>Clostridia</taxon>
        <taxon>Eubacteriales</taxon>
        <taxon>Butyricicoccaceae</taxon>
        <taxon>Agathobaculum</taxon>
    </lineage>
</organism>
<evidence type="ECO:0000313" key="3">
    <source>
        <dbReference type="Proteomes" id="UP000641741"/>
    </source>
</evidence>
<dbReference type="Proteomes" id="UP000641741">
    <property type="component" value="Unassembled WGS sequence"/>
</dbReference>
<dbReference type="RefSeq" id="WP_186969086.1">
    <property type="nucleotide sequence ID" value="NZ_JACOPK010000002.1"/>
</dbReference>
<dbReference type="EMBL" id="JACOPK010000002">
    <property type="protein sequence ID" value="MBC5694773.1"/>
    <property type="molecule type" value="Genomic_DNA"/>
</dbReference>
<reference evidence="2 3" key="1">
    <citation type="submission" date="2020-08" db="EMBL/GenBank/DDBJ databases">
        <title>Genome public.</title>
        <authorList>
            <person name="Liu C."/>
            <person name="Sun Q."/>
        </authorList>
    </citation>
    <scope>NUCLEOTIDE SEQUENCE [LARGE SCALE GENOMIC DNA]</scope>
    <source>
        <strain evidence="2 3">M2</strain>
    </source>
</reference>
<proteinExistence type="predicted"/>
<feature type="chain" id="PRO_5046894684" evidence="1">
    <location>
        <begin position="24"/>
        <end position="268"/>
    </location>
</feature>
<evidence type="ECO:0000256" key="1">
    <source>
        <dbReference type="SAM" id="SignalP"/>
    </source>
</evidence>
<feature type="signal peptide" evidence="1">
    <location>
        <begin position="1"/>
        <end position="23"/>
    </location>
</feature>
<keyword evidence="1" id="KW-0732">Signal</keyword>
<comment type="caution">
    <text evidence="2">The sequence shown here is derived from an EMBL/GenBank/DDBJ whole genome shotgun (WGS) entry which is preliminary data.</text>
</comment>
<sequence>MKTLFKKILSVLLAVLCFGGMFAAAADAPAAEGEFRPFQTSEEYDDTGKNILPADNTQPSQPGSVMNEYVVVIPANSTVALSEWAPAIKKGTFIAVKAMDTTPSGENLTFSLQSSGGGGFTYGLAEEQTRRIEATTDGNYRVTFHAVKAVTAKIKITIGEGLPAENEQVKGASNEYVVTIPAGGSVTLKAWAPALTKGTVVEVKAMDTTPNGAEFTCALRSSEGDSIAGTLTEEQSARMTAPNSGDYSITFTTAKAVTAKIKIVTDPK</sequence>